<evidence type="ECO:0000313" key="12">
    <source>
        <dbReference type="Proteomes" id="UP000652760"/>
    </source>
</evidence>
<dbReference type="SMART" id="SM00387">
    <property type="entry name" value="HATPase_c"/>
    <property type="match status" value="1"/>
</dbReference>
<dbReference type="Gene3D" id="3.40.50.2300">
    <property type="match status" value="1"/>
</dbReference>
<dbReference type="InterPro" id="IPR000014">
    <property type="entry name" value="PAS"/>
</dbReference>
<protein>
    <recommendedName>
        <fullName evidence="2">histidine kinase</fullName>
        <ecNumber evidence="2">2.7.13.3</ecNumber>
    </recommendedName>
</protein>
<dbReference type="InterPro" id="IPR000700">
    <property type="entry name" value="PAS-assoc_C"/>
</dbReference>
<name>A0ABS1F9T0_9PROT</name>
<dbReference type="SMART" id="SM00086">
    <property type="entry name" value="PAC"/>
    <property type="match status" value="3"/>
</dbReference>
<evidence type="ECO:0000256" key="3">
    <source>
        <dbReference type="ARBA" id="ARBA00022553"/>
    </source>
</evidence>
<dbReference type="InterPro" id="IPR003018">
    <property type="entry name" value="GAF"/>
</dbReference>
<dbReference type="InterPro" id="IPR013655">
    <property type="entry name" value="PAS_fold_3"/>
</dbReference>
<feature type="domain" description="PAS" evidence="9">
    <location>
        <begin position="631"/>
        <end position="671"/>
    </location>
</feature>
<dbReference type="InterPro" id="IPR001789">
    <property type="entry name" value="Sig_transdc_resp-reg_receiver"/>
</dbReference>
<dbReference type="Pfam" id="PF08448">
    <property type="entry name" value="PAS_4"/>
    <property type="match status" value="2"/>
</dbReference>
<dbReference type="InterPro" id="IPR003661">
    <property type="entry name" value="HisK_dim/P_dom"/>
</dbReference>
<dbReference type="PROSITE" id="PS50113">
    <property type="entry name" value="PAC"/>
    <property type="match status" value="2"/>
</dbReference>
<dbReference type="SMART" id="SM00065">
    <property type="entry name" value="GAF"/>
    <property type="match status" value="1"/>
</dbReference>
<feature type="domain" description="PAC" evidence="10">
    <location>
        <begin position="419"/>
        <end position="474"/>
    </location>
</feature>
<dbReference type="PROSITE" id="PS50112">
    <property type="entry name" value="PAS"/>
    <property type="match status" value="1"/>
</dbReference>
<evidence type="ECO:0000256" key="2">
    <source>
        <dbReference type="ARBA" id="ARBA00012438"/>
    </source>
</evidence>
<evidence type="ECO:0000259" key="8">
    <source>
        <dbReference type="PROSITE" id="PS50110"/>
    </source>
</evidence>
<dbReference type="PROSITE" id="PS50110">
    <property type="entry name" value="RESPONSE_REGULATORY"/>
    <property type="match status" value="1"/>
</dbReference>
<feature type="domain" description="Response regulatory" evidence="8">
    <location>
        <begin position="994"/>
        <end position="1105"/>
    </location>
</feature>
<evidence type="ECO:0000256" key="6">
    <source>
        <dbReference type="PROSITE-ProRule" id="PRU00169"/>
    </source>
</evidence>
<dbReference type="Gene3D" id="1.10.287.130">
    <property type="match status" value="1"/>
</dbReference>
<keyword evidence="5" id="KW-0418">Kinase</keyword>
<proteinExistence type="predicted"/>
<evidence type="ECO:0000259" key="9">
    <source>
        <dbReference type="PROSITE" id="PS50112"/>
    </source>
</evidence>
<dbReference type="InterPro" id="IPR001610">
    <property type="entry name" value="PAC"/>
</dbReference>
<gene>
    <name evidence="11" type="ORF">JHL17_22390</name>
</gene>
<reference evidence="12" key="1">
    <citation type="submission" date="2021-01" db="EMBL/GenBank/DDBJ databases">
        <title>Genome public.</title>
        <authorList>
            <person name="Liu C."/>
            <person name="Sun Q."/>
        </authorList>
    </citation>
    <scope>NUCLEOTIDE SEQUENCE [LARGE SCALE GENOMIC DNA]</scope>
    <source>
        <strain evidence="12">YIM B02556</strain>
    </source>
</reference>
<dbReference type="SUPFAM" id="SSF55785">
    <property type="entry name" value="PYP-like sensor domain (PAS domain)"/>
    <property type="match status" value="4"/>
</dbReference>
<keyword evidence="4" id="KW-0808">Transferase</keyword>
<accession>A0ABS1F9T0</accession>
<evidence type="ECO:0000259" key="7">
    <source>
        <dbReference type="PROSITE" id="PS50109"/>
    </source>
</evidence>
<dbReference type="Gene3D" id="3.30.565.10">
    <property type="entry name" value="Histidine kinase-like ATPase, C-terminal domain"/>
    <property type="match status" value="1"/>
</dbReference>
<dbReference type="InterPro" id="IPR005467">
    <property type="entry name" value="His_kinase_dom"/>
</dbReference>
<dbReference type="Pfam" id="PF01590">
    <property type="entry name" value="GAF"/>
    <property type="match status" value="1"/>
</dbReference>
<dbReference type="EC" id="2.7.13.3" evidence="2"/>
<dbReference type="Proteomes" id="UP000652760">
    <property type="component" value="Unassembled WGS sequence"/>
</dbReference>
<dbReference type="CDD" id="cd00082">
    <property type="entry name" value="HisKA"/>
    <property type="match status" value="1"/>
</dbReference>
<evidence type="ECO:0000259" key="10">
    <source>
        <dbReference type="PROSITE" id="PS50113"/>
    </source>
</evidence>
<dbReference type="PRINTS" id="PR00344">
    <property type="entry name" value="BCTRLSENSOR"/>
</dbReference>
<dbReference type="EMBL" id="JAENHM010000060">
    <property type="protein sequence ID" value="MBK1840160.1"/>
    <property type="molecule type" value="Genomic_DNA"/>
</dbReference>
<feature type="modified residue" description="4-aspartylphosphate" evidence="6">
    <location>
        <position position="1044"/>
    </location>
</feature>
<feature type="domain" description="PAC" evidence="10">
    <location>
        <begin position="548"/>
        <end position="604"/>
    </location>
</feature>
<dbReference type="InterPro" id="IPR003594">
    <property type="entry name" value="HATPase_dom"/>
</dbReference>
<dbReference type="PROSITE" id="PS50109">
    <property type="entry name" value="HIS_KIN"/>
    <property type="match status" value="1"/>
</dbReference>
<dbReference type="Gene3D" id="3.30.450.20">
    <property type="entry name" value="PAS domain"/>
    <property type="match status" value="4"/>
</dbReference>
<dbReference type="InterPro" id="IPR036097">
    <property type="entry name" value="HisK_dim/P_sf"/>
</dbReference>
<dbReference type="SUPFAM" id="SSF52172">
    <property type="entry name" value="CheY-like"/>
    <property type="match status" value="1"/>
</dbReference>
<dbReference type="Pfam" id="PF08447">
    <property type="entry name" value="PAS_3"/>
    <property type="match status" value="2"/>
</dbReference>
<dbReference type="NCBIfam" id="TIGR00229">
    <property type="entry name" value="sensory_box"/>
    <property type="match status" value="1"/>
</dbReference>
<dbReference type="Gene3D" id="2.10.70.100">
    <property type="match status" value="1"/>
</dbReference>
<feature type="domain" description="Histidine kinase" evidence="7">
    <location>
        <begin position="755"/>
        <end position="973"/>
    </location>
</feature>
<dbReference type="InterPro" id="IPR013656">
    <property type="entry name" value="PAS_4"/>
</dbReference>
<dbReference type="RefSeq" id="WP_200196542.1">
    <property type="nucleotide sequence ID" value="NZ_JAENHM010000060.1"/>
</dbReference>
<evidence type="ECO:0000313" key="11">
    <source>
        <dbReference type="EMBL" id="MBK1840160.1"/>
    </source>
</evidence>
<dbReference type="SMART" id="SM00448">
    <property type="entry name" value="REC"/>
    <property type="match status" value="1"/>
</dbReference>
<dbReference type="SMART" id="SM00091">
    <property type="entry name" value="PAS"/>
    <property type="match status" value="4"/>
</dbReference>
<evidence type="ECO:0000256" key="1">
    <source>
        <dbReference type="ARBA" id="ARBA00000085"/>
    </source>
</evidence>
<dbReference type="SUPFAM" id="SSF47384">
    <property type="entry name" value="Homodimeric domain of signal transducing histidine kinase"/>
    <property type="match status" value="1"/>
</dbReference>
<dbReference type="Pfam" id="PF02518">
    <property type="entry name" value="HATPase_c"/>
    <property type="match status" value="1"/>
</dbReference>
<dbReference type="Pfam" id="PF00072">
    <property type="entry name" value="Response_reg"/>
    <property type="match status" value="1"/>
</dbReference>
<dbReference type="CDD" id="cd00130">
    <property type="entry name" value="PAS"/>
    <property type="match status" value="3"/>
</dbReference>
<organism evidence="11 12">
    <name type="scientific">Azospirillum endophyticum</name>
    <dbReference type="NCBI Taxonomy" id="2800326"/>
    <lineage>
        <taxon>Bacteria</taxon>
        <taxon>Pseudomonadati</taxon>
        <taxon>Pseudomonadota</taxon>
        <taxon>Alphaproteobacteria</taxon>
        <taxon>Rhodospirillales</taxon>
        <taxon>Azospirillaceae</taxon>
        <taxon>Azospirillum</taxon>
    </lineage>
</organism>
<dbReference type="SUPFAM" id="SSF55874">
    <property type="entry name" value="ATPase domain of HSP90 chaperone/DNA topoisomerase II/histidine kinase"/>
    <property type="match status" value="1"/>
</dbReference>
<dbReference type="PANTHER" id="PTHR43065:SF42">
    <property type="entry name" value="TWO-COMPONENT SENSOR PPRA"/>
    <property type="match status" value="1"/>
</dbReference>
<dbReference type="SUPFAM" id="SSF55781">
    <property type="entry name" value="GAF domain-like"/>
    <property type="match status" value="1"/>
</dbReference>
<dbReference type="InterPro" id="IPR035965">
    <property type="entry name" value="PAS-like_dom_sf"/>
</dbReference>
<comment type="catalytic activity">
    <reaction evidence="1">
        <text>ATP + protein L-histidine = ADP + protein N-phospho-L-histidine.</text>
        <dbReference type="EC" id="2.7.13.3"/>
    </reaction>
</comment>
<dbReference type="InterPro" id="IPR029016">
    <property type="entry name" value="GAF-like_dom_sf"/>
</dbReference>
<dbReference type="InterPro" id="IPR036890">
    <property type="entry name" value="HATPase_C_sf"/>
</dbReference>
<dbReference type="InterPro" id="IPR004358">
    <property type="entry name" value="Sig_transdc_His_kin-like_C"/>
</dbReference>
<dbReference type="Gene3D" id="3.30.450.40">
    <property type="match status" value="1"/>
</dbReference>
<sequence length="1124" mass="122678">MSQPSDATSSPVFSAGEGEVGAFMRSHDWAATPLGPPEGWPQELRAVVRLMLRSRQAMFIGWGPDITVLYNDAYLDILGPRHPQALGRPMREVWPDAWPQVLDFVRRTHDGQALLHEDLPVPLERRGAVEERHFTFSYTPITDEAGRTGGFLCIVAETTSAVRSRRRMAFHAELESRLRDLTDPVEVVAVAAETLGRHLGAGRVGYGAMDESERFFTTERSWTDGTLPPHLGTHDLLAFGEPVLATLRKGEALVVDDAAGDPRTVMPELRAAFAALEFSAVVTASLVKQGRMVAALYVHCRQPRHWRDDEVDLVKEVAERTWSAVERVQAEEEVRRANQRLHAEGERLRALFRQAPGFMYVWRGPDHVYEMANDAYFDLIGRRDIIGKPARDALPEIVGQGFFELADRVYATGEPFVGEGMPARLARRPGTPLEERFVTFVFQPIRDEQGHVTGMFVQGSDVTGMKRTEEALRESEQRLRIAQDAGGVGTFELRADGLLAVSPEFCRLWGIDARPLVRLEDLVALIHPEDRPNLNTLRPGQVPTDGLGYVEYRIVRPGSGEIRWIARRAQATMQTGGESEGAARILGACYDITDRRRAEDALRALNATLEQRVAERTADRDRMWRLSTDIMLVARFDGTIAAVNPAWTSVLGWRQTELQDAVFLDFVHPDDLAATVTEVGRLETGLTTMRFENRYRHRDGSYRWISWTAVPDERFIHAVGRDVTAQKEAAAALGRAEDQLRQAQKMEAVGQLTGGVAHDFNNLLQALSSCLTMIGRRSTQPGLAPLLEAGMQAVDRGAKLVQQLMGFARRDSLRPEPIDVRERVHGMAGLLERALRADIRLETRFAPGLRPIEVDPTQFELALINMAVNARDAMPQGGTLTIEADNETLGPGNASGLEGEFLRLTVGDTGTGMAPEVVAKAFDPFFTTKEVGKGSGLGLAQVYGLARQAGGTVWIESRPGEGTRIVLLLRASESLPRAPAVGTDAAAPGVAGMRVLMVEDDPVVASSVAAALEDAGWTVLRAGTADEALPLLAGDERIDLLFSDVVMPGRLSGIDLGREAGILRPGLPVLLTTGYSEDVARTGGIPVLSKPYRIDTLLQELHKAVAAAAPAGAGGGGHGGGSGG</sequence>
<dbReference type="SMART" id="SM00388">
    <property type="entry name" value="HisKA"/>
    <property type="match status" value="1"/>
</dbReference>
<keyword evidence="3 6" id="KW-0597">Phosphoprotein</keyword>
<evidence type="ECO:0000256" key="4">
    <source>
        <dbReference type="ARBA" id="ARBA00022679"/>
    </source>
</evidence>
<comment type="caution">
    <text evidence="11">The sequence shown here is derived from an EMBL/GenBank/DDBJ whole genome shotgun (WGS) entry which is preliminary data.</text>
</comment>
<keyword evidence="12" id="KW-1185">Reference proteome</keyword>
<evidence type="ECO:0000256" key="5">
    <source>
        <dbReference type="ARBA" id="ARBA00022777"/>
    </source>
</evidence>
<dbReference type="InterPro" id="IPR011006">
    <property type="entry name" value="CheY-like_superfamily"/>
</dbReference>
<dbReference type="PANTHER" id="PTHR43065">
    <property type="entry name" value="SENSOR HISTIDINE KINASE"/>
    <property type="match status" value="1"/>
</dbReference>